<evidence type="ECO:0000259" key="2">
    <source>
        <dbReference type="Pfam" id="PF00487"/>
    </source>
</evidence>
<feature type="transmembrane region" description="Helical" evidence="1">
    <location>
        <begin position="154"/>
        <end position="172"/>
    </location>
</feature>
<evidence type="ECO:0000313" key="3">
    <source>
        <dbReference type="EMBL" id="ARU58419.1"/>
    </source>
</evidence>
<dbReference type="KEGG" id="ome:OLMES_4423"/>
<protein>
    <submittedName>
        <fullName evidence="3">Fatty acid desaturase</fullName>
    </submittedName>
</protein>
<feature type="transmembrane region" description="Helical" evidence="1">
    <location>
        <begin position="67"/>
        <end position="84"/>
    </location>
</feature>
<accession>A0A1Y0IE24</accession>
<dbReference type="GO" id="GO:0006629">
    <property type="term" value="P:lipid metabolic process"/>
    <property type="evidence" value="ECO:0007669"/>
    <property type="project" value="InterPro"/>
</dbReference>
<reference evidence="3 4" key="1">
    <citation type="submission" date="2017-05" db="EMBL/GenBank/DDBJ databases">
        <title>Genomic insights into alkan degradation activity of Oleiphilus messinensis.</title>
        <authorList>
            <person name="Kozyavkin S.A."/>
            <person name="Slesarev A.I."/>
            <person name="Golyshin P.N."/>
            <person name="Korzhenkov A."/>
            <person name="Golyshina O.N."/>
            <person name="Toshchakov S.V."/>
        </authorList>
    </citation>
    <scope>NUCLEOTIDE SEQUENCE [LARGE SCALE GENOMIC DNA]</scope>
    <source>
        <strain evidence="3 4">ME102</strain>
    </source>
</reference>
<keyword evidence="4" id="KW-1185">Reference proteome</keyword>
<dbReference type="AlphaFoldDB" id="A0A1Y0IE24"/>
<keyword evidence="1" id="KW-0472">Membrane</keyword>
<keyword evidence="1" id="KW-0812">Transmembrane</keyword>
<evidence type="ECO:0000313" key="4">
    <source>
        <dbReference type="Proteomes" id="UP000196027"/>
    </source>
</evidence>
<dbReference type="Pfam" id="PF00487">
    <property type="entry name" value="FA_desaturase"/>
    <property type="match status" value="1"/>
</dbReference>
<evidence type="ECO:0000256" key="1">
    <source>
        <dbReference type="SAM" id="Phobius"/>
    </source>
</evidence>
<sequence>MEKATDPLTLSMTEREALIRSTIKDRGEQIRKDHPLLANNDLCGMSIFLFAISGVLVSGWAYWQSLIPAWICIPLVAMFTSLLHELEHDLIHWMYFKKNKAIHNLMMLGVWVFRPGTINPWVRRQLHFLHHKTSGTEQDLEERGIGNGHPYGVLRFWIMSDTLVGNLFRILFTFPPERKAHALKGLFLKNFPLAIATGILWYGFLLFHAVNFLLPALGATVVWSESTLNIMSGVSFLIVTLIAPFYLRSFCLNFISSNMHYYGNVNSVIEQTQVLNSPLFWPMQLFCFNFGSTHGIHHFVVGETFYIRQLTAPAAHKVMREHGVRFNDFGTFRRNNRFQPETPSRLSPAVSA</sequence>
<dbReference type="RefSeq" id="WP_087463201.1">
    <property type="nucleotide sequence ID" value="NZ_CP021425.1"/>
</dbReference>
<feature type="domain" description="Fatty acid desaturase" evidence="2">
    <location>
        <begin position="67"/>
        <end position="328"/>
    </location>
</feature>
<keyword evidence="1" id="KW-1133">Transmembrane helix</keyword>
<feature type="transmembrane region" description="Helical" evidence="1">
    <location>
        <begin position="193"/>
        <end position="214"/>
    </location>
</feature>
<dbReference type="EMBL" id="CP021425">
    <property type="protein sequence ID" value="ARU58419.1"/>
    <property type="molecule type" value="Genomic_DNA"/>
</dbReference>
<name>A0A1Y0IE24_9GAMM</name>
<proteinExistence type="predicted"/>
<gene>
    <name evidence="3" type="ORF">OLMES_4423</name>
</gene>
<feature type="transmembrane region" description="Helical" evidence="1">
    <location>
        <begin position="42"/>
        <end position="61"/>
    </location>
</feature>
<dbReference type="InterPro" id="IPR005804">
    <property type="entry name" value="FA_desaturase_dom"/>
</dbReference>
<feature type="transmembrane region" description="Helical" evidence="1">
    <location>
        <begin position="105"/>
        <end position="122"/>
    </location>
</feature>
<dbReference type="Proteomes" id="UP000196027">
    <property type="component" value="Chromosome"/>
</dbReference>
<organism evidence="3 4">
    <name type="scientific">Oleiphilus messinensis</name>
    <dbReference type="NCBI Taxonomy" id="141451"/>
    <lineage>
        <taxon>Bacteria</taxon>
        <taxon>Pseudomonadati</taxon>
        <taxon>Pseudomonadota</taxon>
        <taxon>Gammaproteobacteria</taxon>
        <taxon>Oceanospirillales</taxon>
        <taxon>Oleiphilaceae</taxon>
        <taxon>Oleiphilus</taxon>
    </lineage>
</organism>
<feature type="transmembrane region" description="Helical" evidence="1">
    <location>
        <begin position="226"/>
        <end position="247"/>
    </location>
</feature>
<dbReference type="OrthoDB" id="696651at2"/>